<dbReference type="AlphaFoldDB" id="H8ZQF3"/>
<organism evidence="7">
    <name type="scientific">Reishia clavigera</name>
    <name type="common">Sea snail</name>
    <name type="synonym">Purpura clavigera</name>
    <dbReference type="NCBI Taxonomy" id="272940"/>
    <lineage>
        <taxon>Eukaryota</taxon>
        <taxon>Metazoa</taxon>
        <taxon>Spiralia</taxon>
        <taxon>Lophotrochozoa</taxon>
        <taxon>Mollusca</taxon>
        <taxon>Gastropoda</taxon>
        <taxon>Caenogastropoda</taxon>
        <taxon>Neogastropoda</taxon>
        <taxon>Muricoidea</taxon>
        <taxon>Muricidae</taxon>
        <taxon>Reishia</taxon>
    </lineage>
</organism>
<sequence length="138" mass="15559">GRKLNFYGTSDESKAKIDELNDGVEDLRNAYVKLIYQNYESGKAEYIEKLPTHLQAFEKLLTTSKANETGAAVDGKLSFVDYNLFDLLDIQLLLAPDCLTPFPTLKAFYDKMLARPNIAAYRQTEGFKNRPVNGNGKQ</sequence>
<evidence type="ECO:0000256" key="3">
    <source>
        <dbReference type="ARBA" id="ARBA00012452"/>
    </source>
</evidence>
<feature type="non-terminal residue" evidence="7">
    <location>
        <position position="138"/>
    </location>
</feature>
<dbReference type="Pfam" id="PF14497">
    <property type="entry name" value="GST_C_3"/>
    <property type="match status" value="1"/>
</dbReference>
<dbReference type="GO" id="GO:0006749">
    <property type="term" value="P:glutathione metabolic process"/>
    <property type="evidence" value="ECO:0007669"/>
    <property type="project" value="TreeGrafter"/>
</dbReference>
<dbReference type="PROSITE" id="PS50405">
    <property type="entry name" value="GST_CTER"/>
    <property type="match status" value="1"/>
</dbReference>
<keyword evidence="4" id="KW-0808">Transferase</keyword>
<dbReference type="InterPro" id="IPR010987">
    <property type="entry name" value="Glutathione-S-Trfase_C-like"/>
</dbReference>
<dbReference type="InterPro" id="IPR004046">
    <property type="entry name" value="GST_C"/>
</dbReference>
<reference evidence="7" key="1">
    <citation type="submission" date="2011-08" db="EMBL/GenBank/DDBJ databases">
        <authorList>
            <person name="Kim B.-M."/>
            <person name="Rhee J.-S."/>
            <person name="Lee J.-S."/>
        </authorList>
    </citation>
    <scope>NUCLEOTIDE SEQUENCE</scope>
</reference>
<name>H8ZQF3_REICL</name>
<dbReference type="Gene3D" id="1.20.1050.130">
    <property type="match status" value="1"/>
</dbReference>
<feature type="non-terminal residue" evidence="7">
    <location>
        <position position="1"/>
    </location>
</feature>
<comment type="subunit">
    <text evidence="2">Homodimer.</text>
</comment>
<accession>H8ZQF3</accession>
<dbReference type="FunFam" id="1.20.1050.10:FF:000020">
    <property type="entry name" value="Glutathione S-transferase P 1"/>
    <property type="match status" value="1"/>
</dbReference>
<feature type="domain" description="GST C-terminal" evidence="6">
    <location>
        <begin position="10"/>
        <end position="132"/>
    </location>
</feature>
<dbReference type="InterPro" id="IPR003082">
    <property type="entry name" value="GST_pi"/>
</dbReference>
<dbReference type="InterPro" id="IPR050213">
    <property type="entry name" value="GST_superfamily"/>
</dbReference>
<proteinExistence type="evidence at transcript level"/>
<dbReference type="EC" id="2.5.1.18" evidence="3"/>
<dbReference type="SUPFAM" id="SSF47616">
    <property type="entry name" value="GST C-terminal domain-like"/>
    <property type="match status" value="1"/>
</dbReference>
<dbReference type="PANTHER" id="PTHR11571">
    <property type="entry name" value="GLUTATHIONE S-TRANSFERASE"/>
    <property type="match status" value="1"/>
</dbReference>
<evidence type="ECO:0000256" key="1">
    <source>
        <dbReference type="ARBA" id="ARBA00007297"/>
    </source>
</evidence>
<comment type="similarity">
    <text evidence="1">Belongs to the GST superfamily. Pi family.</text>
</comment>
<evidence type="ECO:0000259" key="6">
    <source>
        <dbReference type="PROSITE" id="PS50405"/>
    </source>
</evidence>
<evidence type="ECO:0000313" key="7">
    <source>
        <dbReference type="EMBL" id="AET43966.1"/>
    </source>
</evidence>
<protein>
    <recommendedName>
        <fullName evidence="3">glutathione transferase</fullName>
        <ecNumber evidence="3">2.5.1.18</ecNumber>
    </recommendedName>
    <alternativeName>
        <fullName evidence="5">GST class-pi</fullName>
    </alternativeName>
</protein>
<evidence type="ECO:0000256" key="2">
    <source>
        <dbReference type="ARBA" id="ARBA00011738"/>
    </source>
</evidence>
<dbReference type="InterPro" id="IPR036282">
    <property type="entry name" value="Glutathione-S-Trfase_C_sf"/>
</dbReference>
<evidence type="ECO:0000256" key="5">
    <source>
        <dbReference type="ARBA" id="ARBA00032759"/>
    </source>
</evidence>
<evidence type="ECO:0000256" key="4">
    <source>
        <dbReference type="ARBA" id="ARBA00022679"/>
    </source>
</evidence>
<dbReference type="EMBL" id="JN413224">
    <property type="protein sequence ID" value="AET43966.1"/>
    <property type="molecule type" value="mRNA"/>
</dbReference>
<dbReference type="GO" id="GO:0005829">
    <property type="term" value="C:cytosol"/>
    <property type="evidence" value="ECO:0007669"/>
    <property type="project" value="TreeGrafter"/>
</dbReference>
<dbReference type="PRINTS" id="PR01268">
    <property type="entry name" value="GSTRNSFRASEP"/>
</dbReference>
<dbReference type="GO" id="GO:0004364">
    <property type="term" value="F:glutathione transferase activity"/>
    <property type="evidence" value="ECO:0007669"/>
    <property type="project" value="UniProtKB-EC"/>
</dbReference>
<dbReference type="PANTHER" id="PTHR11571:SF141">
    <property type="entry name" value="GLUTATHIONE S-TRANSFERASE"/>
    <property type="match status" value="1"/>
</dbReference>
<reference evidence="7" key="2">
    <citation type="journal article" date="2012" name="Fish Shellfish Immunol.">
        <title>Immune gene mining by pyrosequencing in the rockshell, Thais clavigera.</title>
        <authorList>
            <person name="Rhee J.S."/>
            <person name="Kim B.M."/>
            <person name="Jeong C.B."/>
            <person name="Horiguchi T."/>
            <person name="Lee Y.M."/>
            <person name="Kim I.C."/>
            <person name="Lee J.S."/>
        </authorList>
    </citation>
    <scope>NUCLEOTIDE SEQUENCE</scope>
</reference>